<dbReference type="InterPro" id="IPR017853">
    <property type="entry name" value="GH"/>
</dbReference>
<sequence length="509" mass="58439">MKKITLLTVIMISFLLFDGLPVGANEKGDRKWQDGSIYFIMVDRFMNGNTENDKNVNVNDPNSFQGGDLEGIIEKLDYIKKMGFTTIQLTPIMDNGTNGYHGYSVIDFKAIDEHFGTIEDARKLVKEAHKRDMKVIFDFVVNYTGNQHPWRKDPEKEDWYLKEQYMNEQEDSNSPAISTPSVLNMKNEEVKQYILDAASFWIKETGVDGFGLDTEKPVSKEFWTDFSNRVRSIDEDFILLGKIKNEGSISQYKGTGVNSFVNNPFSKRARNSFKEAGESLNPLFNQWERDKKLYNSFNIGHFLDDPNSQRFTRLALENRQNPITRWKLGLTYMFTSPGIPILYYGSEVPLDGGEVPDNNRLMNFNSGDGQLSKRIEKLNALRDQYPVLTRGDFEKLYSEDGFFIFKRSLEDQVMVVAINNDRSTRTAEIKGLPEGKQLRGILHDGLVLEQKPGMYKLALNREQVDVFLVEPKQGLNWPFISFVLGVFGLFVFGVSYISIKNKKNNQYSV</sequence>
<evidence type="ECO:0000256" key="3">
    <source>
        <dbReference type="ARBA" id="ARBA00022729"/>
    </source>
</evidence>
<dbReference type="RefSeq" id="WP_245036240.1">
    <property type="nucleotide sequence ID" value="NZ_CP095076.1"/>
</dbReference>
<dbReference type="Proteomes" id="UP000830326">
    <property type="component" value="Plasmid unnamed1"/>
</dbReference>
<comment type="cofactor">
    <cofactor evidence="1">
        <name>Ca(2+)</name>
        <dbReference type="ChEBI" id="CHEBI:29108"/>
    </cofactor>
</comment>
<evidence type="ECO:0000259" key="5">
    <source>
        <dbReference type="SMART" id="SM00642"/>
    </source>
</evidence>
<dbReference type="SUPFAM" id="SSF51011">
    <property type="entry name" value="Glycosyl hydrolase domain"/>
    <property type="match status" value="1"/>
</dbReference>
<dbReference type="Pfam" id="PF00128">
    <property type="entry name" value="Alpha-amylase"/>
    <property type="match status" value="1"/>
</dbReference>
<evidence type="ECO:0000313" key="6">
    <source>
        <dbReference type="EMBL" id="UOR14127.1"/>
    </source>
</evidence>
<keyword evidence="6" id="KW-0614">Plasmid</keyword>
<name>A0ABY4HIB0_9BACI</name>
<keyword evidence="4" id="KW-0472">Membrane</keyword>
<gene>
    <name evidence="6" type="ORF">MUO15_21485</name>
</gene>
<organism evidence="6 7">
    <name type="scientific">Halobacillus amylolyticus</name>
    <dbReference type="NCBI Taxonomy" id="2932259"/>
    <lineage>
        <taxon>Bacteria</taxon>
        <taxon>Bacillati</taxon>
        <taxon>Bacillota</taxon>
        <taxon>Bacilli</taxon>
        <taxon>Bacillales</taxon>
        <taxon>Bacillaceae</taxon>
        <taxon>Halobacillus</taxon>
    </lineage>
</organism>
<dbReference type="Gene3D" id="3.20.20.80">
    <property type="entry name" value="Glycosidases"/>
    <property type="match status" value="1"/>
</dbReference>
<accession>A0ABY4HIB0</accession>
<feature type="domain" description="Glycosyl hydrolase family 13 catalytic" evidence="5">
    <location>
        <begin position="39"/>
        <end position="382"/>
    </location>
</feature>
<protein>
    <submittedName>
        <fullName evidence="6">Alpha-amylase family glycosyl hydrolase</fullName>
    </submittedName>
</protein>
<dbReference type="GO" id="GO:0016787">
    <property type="term" value="F:hydrolase activity"/>
    <property type="evidence" value="ECO:0007669"/>
    <property type="project" value="UniProtKB-KW"/>
</dbReference>
<dbReference type="EMBL" id="CP095076">
    <property type="protein sequence ID" value="UOR14127.1"/>
    <property type="molecule type" value="Genomic_DNA"/>
</dbReference>
<evidence type="ECO:0000313" key="7">
    <source>
        <dbReference type="Proteomes" id="UP000830326"/>
    </source>
</evidence>
<evidence type="ECO:0000256" key="4">
    <source>
        <dbReference type="SAM" id="Phobius"/>
    </source>
</evidence>
<dbReference type="SMART" id="SM00642">
    <property type="entry name" value="Aamy"/>
    <property type="match status" value="1"/>
</dbReference>
<dbReference type="Pfam" id="PF22026">
    <property type="entry name" value="Alpha-amylase_C_2"/>
    <property type="match status" value="1"/>
</dbReference>
<geneLocation type="plasmid" evidence="6 7">
    <name>unnamed1</name>
</geneLocation>
<dbReference type="InterPro" id="IPR013780">
    <property type="entry name" value="Glyco_hydro_b"/>
</dbReference>
<keyword evidence="4" id="KW-0812">Transmembrane</keyword>
<dbReference type="SUPFAM" id="SSF51445">
    <property type="entry name" value="(Trans)glycosidases"/>
    <property type="match status" value="1"/>
</dbReference>
<reference evidence="6" key="1">
    <citation type="submission" date="2022-04" db="EMBL/GenBank/DDBJ databases">
        <title>Halobacillus sp. isolated from saltern.</title>
        <authorList>
            <person name="Won M."/>
            <person name="Lee C.-M."/>
            <person name="Woen H.-Y."/>
            <person name="Kwon S.-W."/>
        </authorList>
    </citation>
    <scope>NUCLEOTIDE SEQUENCE</scope>
    <source>
        <strain evidence="6">SSHM10-5</strain>
        <plasmid evidence="6">unnamed1</plasmid>
    </source>
</reference>
<dbReference type="InterPro" id="IPR054174">
    <property type="entry name" value="Alpha-amylase-like_C"/>
</dbReference>
<keyword evidence="2" id="KW-0479">Metal-binding</keyword>
<dbReference type="InterPro" id="IPR006047">
    <property type="entry name" value="GH13_cat_dom"/>
</dbReference>
<proteinExistence type="predicted"/>
<evidence type="ECO:0000256" key="2">
    <source>
        <dbReference type="ARBA" id="ARBA00022723"/>
    </source>
</evidence>
<keyword evidence="6" id="KW-0378">Hydrolase</keyword>
<keyword evidence="7" id="KW-1185">Reference proteome</keyword>
<dbReference type="PANTHER" id="PTHR10357:SF215">
    <property type="entry name" value="ALPHA-AMYLASE 1"/>
    <property type="match status" value="1"/>
</dbReference>
<keyword evidence="4" id="KW-1133">Transmembrane helix</keyword>
<dbReference type="PANTHER" id="PTHR10357">
    <property type="entry name" value="ALPHA-AMYLASE FAMILY MEMBER"/>
    <property type="match status" value="1"/>
</dbReference>
<dbReference type="Gene3D" id="2.60.40.1180">
    <property type="entry name" value="Golgi alpha-mannosidase II"/>
    <property type="match status" value="1"/>
</dbReference>
<feature type="transmembrane region" description="Helical" evidence="4">
    <location>
        <begin position="477"/>
        <end position="499"/>
    </location>
</feature>
<keyword evidence="3" id="KW-0732">Signal</keyword>
<evidence type="ECO:0000256" key="1">
    <source>
        <dbReference type="ARBA" id="ARBA00001913"/>
    </source>
</evidence>